<proteinExistence type="predicted"/>
<protein>
    <submittedName>
        <fullName evidence="1">Uncharacterized protein</fullName>
    </submittedName>
</protein>
<dbReference type="Proteomes" id="UP000199659">
    <property type="component" value="Unassembled WGS sequence"/>
</dbReference>
<sequence>MGKELILHNYIIVGDKEPVLIDTLTKEEQELIGFLLNAEGMDALGYVPAEQKQYEAELKRLERNCQGK</sequence>
<evidence type="ECO:0000313" key="1">
    <source>
        <dbReference type="EMBL" id="SFR93849.1"/>
    </source>
</evidence>
<keyword evidence="2" id="KW-1185">Reference proteome</keyword>
<gene>
    <name evidence="1" type="ORF">SAMN05661086_02626</name>
</gene>
<dbReference type="EMBL" id="FOYZ01000010">
    <property type="protein sequence ID" value="SFR93849.1"/>
    <property type="molecule type" value="Genomic_DNA"/>
</dbReference>
<reference evidence="1 2" key="1">
    <citation type="submission" date="2016-10" db="EMBL/GenBank/DDBJ databases">
        <authorList>
            <person name="de Groot N.N."/>
        </authorList>
    </citation>
    <scope>NUCLEOTIDE SEQUENCE [LARGE SCALE GENOMIC DNA]</scope>
    <source>
        <strain evidence="1 2">743A</strain>
    </source>
</reference>
<organism evidence="1 2">
    <name type="scientific">Anaeromicropila populeti</name>
    <dbReference type="NCBI Taxonomy" id="37658"/>
    <lineage>
        <taxon>Bacteria</taxon>
        <taxon>Bacillati</taxon>
        <taxon>Bacillota</taxon>
        <taxon>Clostridia</taxon>
        <taxon>Lachnospirales</taxon>
        <taxon>Lachnospiraceae</taxon>
        <taxon>Anaeromicropila</taxon>
    </lineage>
</organism>
<dbReference type="RefSeq" id="WP_092561512.1">
    <property type="nucleotide sequence ID" value="NZ_FOYZ01000010.1"/>
</dbReference>
<dbReference type="STRING" id="37658.SAMN05661086_02626"/>
<evidence type="ECO:0000313" key="2">
    <source>
        <dbReference type="Proteomes" id="UP000199659"/>
    </source>
</evidence>
<dbReference type="AlphaFoldDB" id="A0A1I6KRJ2"/>
<name>A0A1I6KRJ2_9FIRM</name>
<accession>A0A1I6KRJ2</accession>